<name>A0ACC3SMM0_9PEZI</name>
<dbReference type="EMBL" id="JAMKPW020000003">
    <property type="protein sequence ID" value="KAK8219784.1"/>
    <property type="molecule type" value="Genomic_DNA"/>
</dbReference>
<proteinExistence type="predicted"/>
<evidence type="ECO:0000313" key="1">
    <source>
        <dbReference type="EMBL" id="KAK8219784.1"/>
    </source>
</evidence>
<organism evidence="1 2">
    <name type="scientific">Zalaria obscura</name>
    <dbReference type="NCBI Taxonomy" id="2024903"/>
    <lineage>
        <taxon>Eukaryota</taxon>
        <taxon>Fungi</taxon>
        <taxon>Dikarya</taxon>
        <taxon>Ascomycota</taxon>
        <taxon>Pezizomycotina</taxon>
        <taxon>Dothideomycetes</taxon>
        <taxon>Dothideomycetidae</taxon>
        <taxon>Dothideales</taxon>
        <taxon>Zalariaceae</taxon>
        <taxon>Zalaria</taxon>
    </lineage>
</organism>
<keyword evidence="2" id="KW-1185">Reference proteome</keyword>
<dbReference type="Proteomes" id="UP001320706">
    <property type="component" value="Unassembled WGS sequence"/>
</dbReference>
<evidence type="ECO:0000313" key="2">
    <source>
        <dbReference type="Proteomes" id="UP001320706"/>
    </source>
</evidence>
<reference evidence="1" key="1">
    <citation type="submission" date="2024-02" db="EMBL/GenBank/DDBJ databases">
        <title>Metagenome Assembled Genome of Zalaria obscura JY119.</title>
        <authorList>
            <person name="Vighnesh L."/>
            <person name="Jagadeeshwari U."/>
            <person name="Venkata Ramana C."/>
            <person name="Sasikala C."/>
        </authorList>
    </citation>
    <scope>NUCLEOTIDE SEQUENCE</scope>
    <source>
        <strain evidence="1">JY119</strain>
    </source>
</reference>
<protein>
    <submittedName>
        <fullName evidence="1">Uncharacterized protein</fullName>
    </submittedName>
</protein>
<comment type="caution">
    <text evidence="1">The sequence shown here is derived from an EMBL/GenBank/DDBJ whole genome shotgun (WGS) entry which is preliminary data.</text>
</comment>
<sequence>MGPPKTRSMRGADTFQTENVRETTGEKLRLLLDPMRLPEDIPVLPGPLSHQSGLADQASPITDETDSIGSEEPSACSQHLKPADGITLWASAALPTAAALRC</sequence>
<gene>
    <name evidence="1" type="ORF">M8818_000758</name>
</gene>
<accession>A0ACC3SMM0</accession>